<dbReference type="FunFam" id="1.20.142.10:FF:000002">
    <property type="entry name" value="Poly [ADP-ribose] polymerase"/>
    <property type="match status" value="1"/>
</dbReference>
<dbReference type="GO" id="GO:0016779">
    <property type="term" value="F:nucleotidyltransferase activity"/>
    <property type="evidence" value="ECO:0007669"/>
    <property type="project" value="UniProtKB-KW"/>
</dbReference>
<comment type="catalytic activity">
    <reaction evidence="2">
        <text>L-glutamyl-[protein] + NAD(+) = 5-O-(ADP-D-ribosyl)-L-glutamyl-[protein] + nicotinamide</text>
        <dbReference type="Rhea" id="RHEA:58224"/>
        <dbReference type="Rhea" id="RHEA-COMP:10208"/>
        <dbReference type="Rhea" id="RHEA-COMP:15089"/>
        <dbReference type="ChEBI" id="CHEBI:17154"/>
        <dbReference type="ChEBI" id="CHEBI:29973"/>
        <dbReference type="ChEBI" id="CHEBI:57540"/>
        <dbReference type="ChEBI" id="CHEBI:142540"/>
    </reaction>
</comment>
<feature type="domain" description="PARP catalytic" evidence="21">
    <location>
        <begin position="403"/>
        <end position="629"/>
    </location>
</feature>
<dbReference type="SMART" id="SM00773">
    <property type="entry name" value="WGR"/>
    <property type="match status" value="1"/>
</dbReference>
<dbReference type="SUPFAM" id="SSF142921">
    <property type="entry name" value="WGR domain-like"/>
    <property type="match status" value="1"/>
</dbReference>
<keyword evidence="11" id="KW-0862">Zinc</keyword>
<evidence type="ECO:0000259" key="21">
    <source>
        <dbReference type="PROSITE" id="PS51059"/>
    </source>
</evidence>
<keyword evidence="13" id="KW-0238">DNA-binding</keyword>
<dbReference type="GO" id="GO:0008270">
    <property type="term" value="F:zinc ion binding"/>
    <property type="evidence" value="ECO:0007669"/>
    <property type="project" value="UniProtKB-KW"/>
</dbReference>
<dbReference type="GO" id="GO:0070212">
    <property type="term" value="P:protein poly-ADP-ribosylation"/>
    <property type="evidence" value="ECO:0007669"/>
    <property type="project" value="TreeGrafter"/>
</dbReference>
<dbReference type="InterPro" id="IPR008893">
    <property type="entry name" value="WGR_domain"/>
</dbReference>
<name>A0AAX6E443_IRIPA</name>
<dbReference type="Pfam" id="PF00644">
    <property type="entry name" value="PARP"/>
    <property type="match status" value="1"/>
</dbReference>
<evidence type="ECO:0000313" key="24">
    <source>
        <dbReference type="EMBL" id="KAJ6798713.1"/>
    </source>
</evidence>
<feature type="domain" description="SAP" evidence="20">
    <location>
        <begin position="75"/>
        <end position="109"/>
    </location>
</feature>
<feature type="domain" description="WGR" evidence="23">
    <location>
        <begin position="155"/>
        <end position="252"/>
    </location>
</feature>
<dbReference type="Gene3D" id="3.90.228.10">
    <property type="match status" value="1"/>
</dbReference>
<evidence type="ECO:0000256" key="4">
    <source>
        <dbReference type="ARBA" id="ARBA00022676"/>
    </source>
</evidence>
<evidence type="ECO:0000256" key="13">
    <source>
        <dbReference type="ARBA" id="ARBA00023125"/>
    </source>
</evidence>
<dbReference type="CDD" id="cd01437">
    <property type="entry name" value="parp_like"/>
    <property type="match status" value="1"/>
</dbReference>
<dbReference type="PROSITE" id="PS51059">
    <property type="entry name" value="PARP_CATALYTIC"/>
    <property type="match status" value="1"/>
</dbReference>
<keyword evidence="10" id="KW-0863">Zinc-finger</keyword>
<dbReference type="PROSITE" id="PS50800">
    <property type="entry name" value="SAP"/>
    <property type="match status" value="2"/>
</dbReference>
<protein>
    <recommendedName>
        <fullName evidence="18">Poly [ADP-ribose] polymerase</fullName>
        <shortName evidence="18">PARP</shortName>
        <ecNumber evidence="18">2.4.2.-</ecNumber>
    </recommendedName>
</protein>
<organism evidence="24 25">
    <name type="scientific">Iris pallida</name>
    <name type="common">Sweet iris</name>
    <dbReference type="NCBI Taxonomy" id="29817"/>
    <lineage>
        <taxon>Eukaryota</taxon>
        <taxon>Viridiplantae</taxon>
        <taxon>Streptophyta</taxon>
        <taxon>Embryophyta</taxon>
        <taxon>Tracheophyta</taxon>
        <taxon>Spermatophyta</taxon>
        <taxon>Magnoliopsida</taxon>
        <taxon>Liliopsida</taxon>
        <taxon>Asparagales</taxon>
        <taxon>Iridaceae</taxon>
        <taxon>Iridoideae</taxon>
        <taxon>Irideae</taxon>
        <taxon>Iris</taxon>
    </lineage>
</organism>
<dbReference type="PROSITE" id="PS51977">
    <property type="entry name" value="WGR"/>
    <property type="match status" value="1"/>
</dbReference>
<dbReference type="Gene3D" id="1.10.720.30">
    <property type="entry name" value="SAP domain"/>
    <property type="match status" value="2"/>
</dbReference>
<keyword evidence="8" id="KW-0677">Repeat</keyword>
<evidence type="ECO:0000256" key="7">
    <source>
        <dbReference type="ARBA" id="ARBA00022723"/>
    </source>
</evidence>
<dbReference type="GO" id="GO:1990404">
    <property type="term" value="F:NAD+-protein mono-ADP-ribosyltransferase activity"/>
    <property type="evidence" value="ECO:0007669"/>
    <property type="project" value="TreeGrafter"/>
</dbReference>
<evidence type="ECO:0000256" key="10">
    <source>
        <dbReference type="ARBA" id="ARBA00022771"/>
    </source>
</evidence>
<evidence type="ECO:0000256" key="8">
    <source>
        <dbReference type="ARBA" id="ARBA00022737"/>
    </source>
</evidence>
<feature type="region of interest" description="Disordered" evidence="19">
    <location>
        <begin position="37"/>
        <end position="72"/>
    </location>
</feature>
<proteinExistence type="inferred from homology"/>
<dbReference type="GO" id="GO:0003677">
    <property type="term" value="F:DNA binding"/>
    <property type="evidence" value="ECO:0007669"/>
    <property type="project" value="UniProtKB-KW"/>
</dbReference>
<evidence type="ECO:0000256" key="1">
    <source>
        <dbReference type="ARBA" id="ARBA00000438"/>
    </source>
</evidence>
<dbReference type="Pfam" id="PF05406">
    <property type="entry name" value="WGR"/>
    <property type="match status" value="1"/>
</dbReference>
<dbReference type="Proteomes" id="UP001140949">
    <property type="component" value="Unassembled WGS sequence"/>
</dbReference>
<dbReference type="InterPro" id="IPR036361">
    <property type="entry name" value="SAP_dom_sf"/>
</dbReference>
<evidence type="ECO:0000259" key="22">
    <source>
        <dbReference type="PROSITE" id="PS51060"/>
    </source>
</evidence>
<evidence type="ECO:0000256" key="15">
    <source>
        <dbReference type="ARBA" id="ARBA00024347"/>
    </source>
</evidence>
<evidence type="ECO:0000256" key="3">
    <source>
        <dbReference type="ARBA" id="ARBA00004123"/>
    </source>
</evidence>
<evidence type="ECO:0000256" key="9">
    <source>
        <dbReference type="ARBA" id="ARBA00022765"/>
    </source>
</evidence>
<dbReference type="Gene3D" id="1.20.142.10">
    <property type="entry name" value="Poly(ADP-ribose) polymerase, regulatory domain"/>
    <property type="match status" value="1"/>
</dbReference>
<keyword evidence="25" id="KW-1185">Reference proteome</keyword>
<evidence type="ECO:0000256" key="6">
    <source>
        <dbReference type="ARBA" id="ARBA00022695"/>
    </source>
</evidence>
<evidence type="ECO:0000256" key="12">
    <source>
        <dbReference type="ARBA" id="ARBA00023027"/>
    </source>
</evidence>
<evidence type="ECO:0000259" key="23">
    <source>
        <dbReference type="PROSITE" id="PS51977"/>
    </source>
</evidence>
<dbReference type="InterPro" id="IPR050800">
    <property type="entry name" value="ARTD/PARP"/>
</dbReference>
<keyword evidence="4 18" id="KW-0328">Glycosyltransferase</keyword>
<comment type="similarity">
    <text evidence="15">Belongs to the ARTD/PARP family.</text>
</comment>
<comment type="caution">
    <text evidence="24">The sequence shown here is derived from an EMBL/GenBank/DDBJ whole genome shotgun (WGS) entry which is preliminary data.</text>
</comment>
<dbReference type="GO" id="GO:0006302">
    <property type="term" value="P:double-strand break repair"/>
    <property type="evidence" value="ECO:0007669"/>
    <property type="project" value="TreeGrafter"/>
</dbReference>
<keyword evidence="5 18" id="KW-0808">Transferase</keyword>
<dbReference type="FunFam" id="3.90.228.10:FF:000002">
    <property type="entry name" value="Poly [ADP-ribose] polymerase"/>
    <property type="match status" value="1"/>
</dbReference>
<keyword evidence="6" id="KW-0548">Nucleotidyltransferase</keyword>
<dbReference type="AlphaFoldDB" id="A0AAX6E443"/>
<keyword evidence="9" id="KW-0013">ADP-ribosylation</keyword>
<dbReference type="EMBL" id="JANAVB010040218">
    <property type="protein sequence ID" value="KAJ6798713.1"/>
    <property type="molecule type" value="Genomic_DNA"/>
</dbReference>
<dbReference type="PANTHER" id="PTHR10459">
    <property type="entry name" value="DNA LIGASE"/>
    <property type="match status" value="1"/>
</dbReference>
<comment type="catalytic activity">
    <reaction evidence="17">
        <text>NAD(+) + (ADP-D-ribosyl)n-acceptor = nicotinamide + (ADP-D-ribosyl)n+1-acceptor + H(+).</text>
        <dbReference type="EC" id="2.4.2.30"/>
    </reaction>
</comment>
<evidence type="ECO:0000256" key="16">
    <source>
        <dbReference type="ARBA" id="ARBA00024945"/>
    </source>
</evidence>
<reference evidence="24" key="2">
    <citation type="submission" date="2023-04" db="EMBL/GenBank/DDBJ databases">
        <authorList>
            <person name="Bruccoleri R.E."/>
            <person name="Oakeley E.J."/>
            <person name="Faust A.-M."/>
            <person name="Dessus-Babus S."/>
            <person name="Altorfer M."/>
            <person name="Burckhardt D."/>
            <person name="Oertli M."/>
            <person name="Naumann U."/>
            <person name="Petersen F."/>
            <person name="Wong J."/>
        </authorList>
    </citation>
    <scope>NUCLEOTIDE SEQUENCE</scope>
    <source>
        <strain evidence="24">GSM-AAB239-AS_SAM_17_03QT</strain>
        <tissue evidence="24">Leaf</tissue>
    </source>
</reference>
<evidence type="ECO:0000256" key="11">
    <source>
        <dbReference type="ARBA" id="ARBA00022833"/>
    </source>
</evidence>
<dbReference type="EC" id="2.4.2.-" evidence="18"/>
<comment type="catalytic activity">
    <reaction evidence="1">
        <text>L-aspartyl-[protein] + NAD(+) = 4-O-(ADP-D-ribosyl)-L-aspartyl-[protein] + nicotinamide</text>
        <dbReference type="Rhea" id="RHEA:54424"/>
        <dbReference type="Rhea" id="RHEA-COMP:9867"/>
        <dbReference type="Rhea" id="RHEA-COMP:13832"/>
        <dbReference type="ChEBI" id="CHEBI:17154"/>
        <dbReference type="ChEBI" id="CHEBI:29961"/>
        <dbReference type="ChEBI" id="CHEBI:57540"/>
        <dbReference type="ChEBI" id="CHEBI:138102"/>
    </reaction>
</comment>
<evidence type="ECO:0000256" key="17">
    <source>
        <dbReference type="ARBA" id="ARBA00033987"/>
    </source>
</evidence>
<gene>
    <name evidence="24" type="ORF">M6B38_210610</name>
</gene>
<evidence type="ECO:0000256" key="14">
    <source>
        <dbReference type="ARBA" id="ARBA00023242"/>
    </source>
</evidence>
<evidence type="ECO:0000259" key="20">
    <source>
        <dbReference type="PROSITE" id="PS50800"/>
    </source>
</evidence>
<evidence type="ECO:0000313" key="25">
    <source>
        <dbReference type="Proteomes" id="UP001140949"/>
    </source>
</evidence>
<dbReference type="GO" id="GO:0003950">
    <property type="term" value="F:NAD+ poly-ADP-ribosyltransferase activity"/>
    <property type="evidence" value="ECO:0007669"/>
    <property type="project" value="UniProtKB-UniRule"/>
</dbReference>
<keyword evidence="7" id="KW-0479">Metal-binding</keyword>
<comment type="subcellular location">
    <subcellularLocation>
        <location evidence="3">Nucleus</location>
    </subcellularLocation>
</comment>
<dbReference type="InterPro" id="IPR003034">
    <property type="entry name" value="SAP_dom"/>
</dbReference>
<evidence type="ECO:0000256" key="5">
    <source>
        <dbReference type="ARBA" id="ARBA00022679"/>
    </source>
</evidence>
<dbReference type="PROSITE" id="PS51060">
    <property type="entry name" value="PARP_ALPHA_HD"/>
    <property type="match status" value="1"/>
</dbReference>
<accession>A0AAX6E443</accession>
<comment type="function">
    <text evidence="16">Involved in the base excision repair (BER) pathway, by catalyzing the poly(ADP-ribosyl)ation of a limited number of acceptor proteins involved in chromatin architecture and in DNA metabolism. This modification follows DNA damages and appears as an obligatory step in a detection/signaling pathway leading to the reparation of DNA strand breaks.</text>
</comment>
<dbReference type="GO" id="GO:0005730">
    <property type="term" value="C:nucleolus"/>
    <property type="evidence" value="ECO:0007669"/>
    <property type="project" value="TreeGrafter"/>
</dbReference>
<evidence type="ECO:0000256" key="2">
    <source>
        <dbReference type="ARBA" id="ARBA00000459"/>
    </source>
</evidence>
<dbReference type="SUPFAM" id="SSF68906">
    <property type="entry name" value="SAP domain"/>
    <property type="match status" value="2"/>
</dbReference>
<dbReference type="SUPFAM" id="SSF56399">
    <property type="entry name" value="ADP-ribosylation"/>
    <property type="match status" value="1"/>
</dbReference>
<feature type="domain" description="PARP alpha-helical" evidence="22">
    <location>
        <begin position="278"/>
        <end position="396"/>
    </location>
</feature>
<reference evidence="24" key="1">
    <citation type="journal article" date="2023" name="GigaByte">
        <title>Genome assembly of the bearded iris, Iris pallida Lam.</title>
        <authorList>
            <person name="Bruccoleri R.E."/>
            <person name="Oakeley E.J."/>
            <person name="Faust A.M.E."/>
            <person name="Altorfer M."/>
            <person name="Dessus-Babus S."/>
            <person name="Burckhardt D."/>
            <person name="Oertli M."/>
            <person name="Naumann U."/>
            <person name="Petersen F."/>
            <person name="Wong J."/>
        </authorList>
    </citation>
    <scope>NUCLEOTIDE SEQUENCE</scope>
    <source>
        <strain evidence="24">GSM-AAB239-AS_SAM_17_03QT</strain>
    </source>
</reference>
<dbReference type="CDD" id="cd08002">
    <property type="entry name" value="WGR_PARP3_like"/>
    <property type="match status" value="1"/>
</dbReference>
<evidence type="ECO:0000256" key="18">
    <source>
        <dbReference type="RuleBase" id="RU362114"/>
    </source>
</evidence>
<dbReference type="PANTHER" id="PTHR10459:SF60">
    <property type="entry name" value="POLY [ADP-RIBOSE] POLYMERASE 2"/>
    <property type="match status" value="1"/>
</dbReference>
<dbReference type="InterPro" id="IPR012317">
    <property type="entry name" value="Poly(ADP-ribose)pol_cat_dom"/>
</dbReference>
<keyword evidence="12 18" id="KW-0520">NAD</keyword>
<dbReference type="Pfam" id="PF02877">
    <property type="entry name" value="PARP_reg"/>
    <property type="match status" value="1"/>
</dbReference>
<feature type="domain" description="SAP" evidence="20">
    <location>
        <begin position="2"/>
        <end position="36"/>
    </location>
</feature>
<dbReference type="InterPro" id="IPR036616">
    <property type="entry name" value="Poly(ADP-ribose)pol_reg_dom_sf"/>
</dbReference>
<dbReference type="SMART" id="SM00513">
    <property type="entry name" value="SAP"/>
    <property type="match status" value="2"/>
</dbReference>
<keyword evidence="14" id="KW-0539">Nucleus</keyword>
<dbReference type="Pfam" id="PF02037">
    <property type="entry name" value="SAP"/>
    <property type="match status" value="2"/>
</dbReference>
<dbReference type="InterPro" id="IPR036930">
    <property type="entry name" value="WGR_dom_sf"/>
</dbReference>
<dbReference type="InterPro" id="IPR004102">
    <property type="entry name" value="Poly(ADP-ribose)pol_reg_dom"/>
</dbReference>
<evidence type="ECO:0000256" key="19">
    <source>
        <dbReference type="SAM" id="MobiDB-lite"/>
    </source>
</evidence>
<dbReference type="SUPFAM" id="SSF47587">
    <property type="entry name" value="Domain of poly(ADP-ribose) polymerase"/>
    <property type="match status" value="1"/>
</dbReference>
<sequence>MASRLRVDELRSQLSLRGLDAAGTKPVLVRRLESAIEAEEEEKKKTPPEAASEGAKKRPREEEDGGGGGVSMEKLVELGVRQLRDLAKRRGLPASGSRKELVQRLCAAAGGELDSEDKIDGGEDTKECRKEKLVKATKKGGAVLDPWLPEHIKSGFHVLEWEGEIYDATLNQTNVGDNNNKFFLMQILESDDGGKFMVYYRWGRVGVRGQDKLHGPYASRNEAIGEMSRKFFDKTRNYWSDRKSFTSYPKYYTWVEMDYGEAEKVPEKNASIGTQLRETKLEPRIAKFISLVCNISMMKQQMIEIGYNAEKLPLGKLSKSTISKGYDVLRRLSDVISQSDRKVLEQLSGEFYTIIPHDFGFKKMREFIIDTPYKLKCKLEMVAALDEIEIATKILKDDAEQEDPMYSRYERLQCELKPVEVDSEEYSVIEKYVANTHAKTHSSYTVDIAQVFKISRNGEPDRFSKFTNVKNRMLLWHGSRLTNWTGILSQGLRIAPPEAPVTGYMFGKGVYFADMFSKSANYCFATKDCSSGVLLLCEVALGDMAEKLDADYNADRLPTGKLSTKGVGATAPDMSESHTLEDGVVIPLGKPKKQAGNKGSLQYNEYIVYNVDQIRMRYIVQVNFKFKGT</sequence>